<dbReference type="Proteomes" id="UP000559962">
    <property type="component" value="Unassembled WGS sequence"/>
</dbReference>
<name>A0A847J484_9LACT</name>
<accession>A0A847J484</accession>
<keyword evidence="1" id="KW-0472">Membrane</keyword>
<evidence type="ECO:0000313" key="3">
    <source>
        <dbReference type="Proteomes" id="UP000559962"/>
    </source>
</evidence>
<feature type="transmembrane region" description="Helical" evidence="1">
    <location>
        <begin position="78"/>
        <end position="96"/>
    </location>
</feature>
<reference evidence="2 3" key="1">
    <citation type="journal article" date="2020" name="Biotechnol. Biofuels">
        <title>New insights from the biogas microbiome by comprehensive genome-resolved metagenomics of nearly 1600 species originating from multiple anaerobic digesters.</title>
        <authorList>
            <person name="Campanaro S."/>
            <person name="Treu L."/>
            <person name="Rodriguez-R L.M."/>
            <person name="Kovalovszki A."/>
            <person name="Ziels R.M."/>
            <person name="Maus I."/>
            <person name="Zhu X."/>
            <person name="Kougias P.G."/>
            <person name="Basile A."/>
            <person name="Luo G."/>
            <person name="Schluter A."/>
            <person name="Konstantinidis K.T."/>
            <person name="Angelidaki I."/>
        </authorList>
    </citation>
    <scope>NUCLEOTIDE SEQUENCE [LARGE SCALE GENOMIC DNA]</scope>
    <source>
        <strain evidence="2">AS27yjCOA_61</strain>
    </source>
</reference>
<organism evidence="2 3">
    <name type="scientific">Pseudolactococcus chungangensis</name>
    <dbReference type="NCBI Taxonomy" id="451457"/>
    <lineage>
        <taxon>Bacteria</taxon>
        <taxon>Bacillati</taxon>
        <taxon>Bacillota</taxon>
        <taxon>Bacilli</taxon>
        <taxon>Lactobacillales</taxon>
        <taxon>Streptococcaceae</taxon>
        <taxon>Pseudolactococcus</taxon>
    </lineage>
</organism>
<keyword evidence="1" id="KW-1133">Transmembrane helix</keyword>
<evidence type="ECO:0000256" key="1">
    <source>
        <dbReference type="SAM" id="Phobius"/>
    </source>
</evidence>
<evidence type="ECO:0000313" key="2">
    <source>
        <dbReference type="EMBL" id="NLH35663.1"/>
    </source>
</evidence>
<sequence length="127" mass="14574">MSQEQIAFINGIDPKDLPESIKKKHPTLSQLELDTPEKIAKNWGVKIEKLPDSLKKLSKRNETIQETKTNKDKIDLDLIFKIIMIIGFIVFIIWVLNNSECEMITTGPYAGYSDCDIPHYKVGPVEW</sequence>
<comment type="caution">
    <text evidence="2">The sequence shown here is derived from an EMBL/GenBank/DDBJ whole genome shotgun (WGS) entry which is preliminary data.</text>
</comment>
<gene>
    <name evidence="2" type="ORF">GX453_06535</name>
</gene>
<dbReference type="EMBL" id="JAAYVO010000085">
    <property type="protein sequence ID" value="NLH35663.1"/>
    <property type="molecule type" value="Genomic_DNA"/>
</dbReference>
<keyword evidence="1" id="KW-0812">Transmembrane</keyword>
<protein>
    <submittedName>
        <fullName evidence="2">Uncharacterized protein</fullName>
    </submittedName>
</protein>
<dbReference type="AlphaFoldDB" id="A0A847J484"/>
<proteinExistence type="predicted"/>